<sequence>MPFAVAKGVPLAGTVKKALLIDGGDSSYSDDVVRMLKTQGVVSGRGFYKDLYLMVSHFHADHQAGLHGVLQVKQVSKVKKKKAAVVPRFVPGKIFLNPLYDKASVPKNTIFPAFRRILEEVSSLSRGTERTEIVEVQPGGLDSEFLTPTPLSIHFGNGVEDKNGVAIPITIRMVASGQKVYMPDTGYLEDVPPKGKKNAVDMNDRSLCFVLTYGSFRYFGGGDIAGDGRIGGGNKGTNAMPDPPKGKKYKTKKKNKKLGASSSHGDVESVLGPALEQGFPRTPLMGYKAGVDKYPNSGHCTVMKASHHASASSVDVFFLATIQPVVVAISCGFKARPHDHPTQPVLDRLDKTLTPKWGVRKDTSREIANSVKGLYLTEVIQKRKGVTYDTDVHDGRLLGDIVIRPVDESIVAARAASAVLQADKIVKVQVYGTGDRTDTVDSTNVLFPGVTRATSGHYPIGPYYHPAS</sequence>
<dbReference type="PANTHER" id="PTHR30619">
    <property type="entry name" value="DNA INTERNALIZATION/COMPETENCE PROTEIN COMEC/REC2"/>
    <property type="match status" value="1"/>
</dbReference>
<gene>
    <name evidence="2" type="ORF">ACFP1K_08570</name>
</gene>
<organism evidence="2 3">
    <name type="scientific">Sphaerisporangium aureirubrum</name>
    <dbReference type="NCBI Taxonomy" id="1544736"/>
    <lineage>
        <taxon>Bacteria</taxon>
        <taxon>Bacillati</taxon>
        <taxon>Actinomycetota</taxon>
        <taxon>Actinomycetes</taxon>
        <taxon>Streptosporangiales</taxon>
        <taxon>Streptosporangiaceae</taxon>
        <taxon>Sphaerisporangium</taxon>
    </lineage>
</organism>
<evidence type="ECO:0000313" key="2">
    <source>
        <dbReference type="EMBL" id="MFC6081209.1"/>
    </source>
</evidence>
<dbReference type="Proteomes" id="UP001596137">
    <property type="component" value="Unassembled WGS sequence"/>
</dbReference>
<proteinExistence type="predicted"/>
<dbReference type="PANTHER" id="PTHR30619:SF1">
    <property type="entry name" value="RECOMBINATION PROTEIN 2"/>
    <property type="match status" value="1"/>
</dbReference>
<reference evidence="3" key="1">
    <citation type="journal article" date="2019" name="Int. J. Syst. Evol. Microbiol.">
        <title>The Global Catalogue of Microorganisms (GCM) 10K type strain sequencing project: providing services to taxonomists for standard genome sequencing and annotation.</title>
        <authorList>
            <consortium name="The Broad Institute Genomics Platform"/>
            <consortium name="The Broad Institute Genome Sequencing Center for Infectious Disease"/>
            <person name="Wu L."/>
            <person name="Ma J."/>
        </authorList>
    </citation>
    <scope>NUCLEOTIDE SEQUENCE [LARGE SCALE GENOMIC DNA]</scope>
    <source>
        <strain evidence="3">JCM 30346</strain>
    </source>
</reference>
<evidence type="ECO:0000313" key="3">
    <source>
        <dbReference type="Proteomes" id="UP001596137"/>
    </source>
</evidence>
<name>A0ABW1NEV4_9ACTN</name>
<dbReference type="InterPro" id="IPR052159">
    <property type="entry name" value="Competence_DNA_uptake"/>
</dbReference>
<dbReference type="Gene3D" id="3.60.15.10">
    <property type="entry name" value="Ribonuclease Z/Hydroxyacylglutathione hydrolase-like"/>
    <property type="match status" value="1"/>
</dbReference>
<evidence type="ECO:0000256" key="1">
    <source>
        <dbReference type="SAM" id="MobiDB-lite"/>
    </source>
</evidence>
<dbReference type="InterPro" id="IPR036866">
    <property type="entry name" value="RibonucZ/Hydroxyglut_hydro"/>
</dbReference>
<feature type="compositionally biased region" description="Basic residues" evidence="1">
    <location>
        <begin position="246"/>
        <end position="257"/>
    </location>
</feature>
<feature type="region of interest" description="Disordered" evidence="1">
    <location>
        <begin position="232"/>
        <end position="267"/>
    </location>
</feature>
<dbReference type="SUPFAM" id="SSF56281">
    <property type="entry name" value="Metallo-hydrolase/oxidoreductase"/>
    <property type="match status" value="1"/>
</dbReference>
<protein>
    <recommendedName>
        <fullName evidence="4">Metallo-beta-lactamase domain-containing protein</fullName>
    </recommendedName>
</protein>
<evidence type="ECO:0008006" key="4">
    <source>
        <dbReference type="Google" id="ProtNLM"/>
    </source>
</evidence>
<comment type="caution">
    <text evidence="2">The sequence shown here is derived from an EMBL/GenBank/DDBJ whole genome shotgun (WGS) entry which is preliminary data.</text>
</comment>
<keyword evidence="3" id="KW-1185">Reference proteome</keyword>
<accession>A0ABW1NEV4</accession>
<dbReference type="RefSeq" id="WP_380748792.1">
    <property type="nucleotide sequence ID" value="NZ_JBHSRF010000008.1"/>
</dbReference>
<dbReference type="EMBL" id="JBHSRF010000008">
    <property type="protein sequence ID" value="MFC6081209.1"/>
    <property type="molecule type" value="Genomic_DNA"/>
</dbReference>